<dbReference type="InterPro" id="IPR011251">
    <property type="entry name" value="Luciferase-like_dom"/>
</dbReference>
<keyword evidence="4" id="KW-0503">Monooxygenase</keyword>
<dbReference type="EMBL" id="CAFBLT010000001">
    <property type="protein sequence ID" value="CAB4879047.1"/>
    <property type="molecule type" value="Genomic_DNA"/>
</dbReference>
<dbReference type="Pfam" id="PF00296">
    <property type="entry name" value="Bac_luciferase"/>
    <property type="match status" value="1"/>
</dbReference>
<name>A0A6J7QF11_9ZZZZ</name>
<keyword evidence="1" id="KW-0285">Flavoprotein</keyword>
<dbReference type="InterPro" id="IPR050172">
    <property type="entry name" value="SsuD_RutA_monooxygenase"/>
</dbReference>
<organism evidence="8">
    <name type="scientific">freshwater metagenome</name>
    <dbReference type="NCBI Taxonomy" id="449393"/>
    <lineage>
        <taxon>unclassified sequences</taxon>
        <taxon>metagenomes</taxon>
        <taxon>ecological metagenomes</taxon>
    </lineage>
</organism>
<dbReference type="EMBL" id="CAFBPM010000004">
    <property type="protein sequence ID" value="CAB5016360.1"/>
    <property type="molecule type" value="Genomic_DNA"/>
</dbReference>
<evidence type="ECO:0000256" key="1">
    <source>
        <dbReference type="ARBA" id="ARBA00022630"/>
    </source>
</evidence>
<dbReference type="PANTHER" id="PTHR42847:SF4">
    <property type="entry name" value="ALKANESULFONATE MONOOXYGENASE-RELATED"/>
    <property type="match status" value="1"/>
</dbReference>
<dbReference type="EMBL" id="CAFABE010000041">
    <property type="protein sequence ID" value="CAB4829036.1"/>
    <property type="molecule type" value="Genomic_DNA"/>
</dbReference>
<evidence type="ECO:0000313" key="7">
    <source>
        <dbReference type="EMBL" id="CAB4879047.1"/>
    </source>
</evidence>
<evidence type="ECO:0000313" key="8">
    <source>
        <dbReference type="EMBL" id="CAB5016360.1"/>
    </source>
</evidence>
<dbReference type="SUPFAM" id="SSF51679">
    <property type="entry name" value="Bacterial luciferase-like"/>
    <property type="match status" value="1"/>
</dbReference>
<evidence type="ECO:0000256" key="3">
    <source>
        <dbReference type="ARBA" id="ARBA00023002"/>
    </source>
</evidence>
<dbReference type="PANTHER" id="PTHR42847">
    <property type="entry name" value="ALKANESULFONATE MONOOXYGENASE"/>
    <property type="match status" value="1"/>
</dbReference>
<reference evidence="8" key="1">
    <citation type="submission" date="2020-05" db="EMBL/GenBank/DDBJ databases">
        <authorList>
            <person name="Chiriac C."/>
            <person name="Salcher M."/>
            <person name="Ghai R."/>
            <person name="Kavagutti S V."/>
        </authorList>
    </citation>
    <scope>NUCLEOTIDE SEQUENCE</scope>
</reference>
<evidence type="ECO:0000313" key="6">
    <source>
        <dbReference type="EMBL" id="CAB4829036.1"/>
    </source>
</evidence>
<sequence length="339" mass="37225">MATSRRIVAKSTLGATFGHVTHQLQDKGLFVSEQLDMSDSKSESTLPLRLGLTTPVLSMLPSLAPEWEKAGTIDDVVKIATCADRLGYDHLTCSEHIVVPNDVAQERGGRYFDPLATFGYLAAMTTSLRFATNVLVLGYHHPLEIAKRYGTLDAVTNGRLILGLGVGTLKEEFEILGVPYDNRGARADDALKALRASMSTPTPTYSGEFYQFSDVLLDPCAVQDPVPLWIGGQGARSLRRAVELGDGWAPFGLKAPQIKELLQDAQSTQAWNERTEPLEIVLRNGRALDPVRDRDGAMKIVINLIDTGATVLQCHFEHDSLSHYLEQLEAFAEVVSDYR</sequence>
<keyword evidence="2" id="KW-0288">FMN</keyword>
<feature type="domain" description="Luciferase-like" evidence="5">
    <location>
        <begin position="64"/>
        <end position="282"/>
    </location>
</feature>
<evidence type="ECO:0000256" key="4">
    <source>
        <dbReference type="ARBA" id="ARBA00023033"/>
    </source>
</evidence>
<keyword evidence="3" id="KW-0560">Oxidoreductase</keyword>
<proteinExistence type="predicted"/>
<gene>
    <name evidence="6" type="ORF">UFOPK3164_00983</name>
    <name evidence="7" type="ORF">UFOPK3427_01343</name>
    <name evidence="8" type="ORF">UFOPK4112_00631</name>
</gene>
<dbReference type="GO" id="GO:0046306">
    <property type="term" value="P:alkanesulfonate catabolic process"/>
    <property type="evidence" value="ECO:0007669"/>
    <property type="project" value="TreeGrafter"/>
</dbReference>
<dbReference type="GO" id="GO:0008726">
    <property type="term" value="F:alkanesulfonate monooxygenase activity"/>
    <property type="evidence" value="ECO:0007669"/>
    <property type="project" value="TreeGrafter"/>
</dbReference>
<protein>
    <submittedName>
        <fullName evidence="8">Unannotated protein</fullName>
    </submittedName>
</protein>
<accession>A0A6J7QF11</accession>
<dbReference type="Gene3D" id="3.20.20.30">
    <property type="entry name" value="Luciferase-like domain"/>
    <property type="match status" value="1"/>
</dbReference>
<evidence type="ECO:0000259" key="5">
    <source>
        <dbReference type="Pfam" id="PF00296"/>
    </source>
</evidence>
<dbReference type="InterPro" id="IPR036661">
    <property type="entry name" value="Luciferase-like_sf"/>
</dbReference>
<evidence type="ECO:0000256" key="2">
    <source>
        <dbReference type="ARBA" id="ARBA00022643"/>
    </source>
</evidence>
<dbReference type="AlphaFoldDB" id="A0A6J7QF11"/>
<dbReference type="InterPro" id="IPR019921">
    <property type="entry name" value="Lucif-like_OxRdtase_Rv2161c"/>
</dbReference>
<dbReference type="NCBIfam" id="TIGR03619">
    <property type="entry name" value="F420_Rv2161c"/>
    <property type="match status" value="1"/>
</dbReference>